<proteinExistence type="predicted"/>
<keyword evidence="2" id="KW-1185">Reference proteome</keyword>
<dbReference type="EMBL" id="JAFEJA010000001">
    <property type="protein sequence ID" value="MBM9617177.1"/>
    <property type="molecule type" value="Genomic_DNA"/>
</dbReference>
<name>A0ABS2UHP9_9ACTN</name>
<evidence type="ECO:0000313" key="1">
    <source>
        <dbReference type="EMBL" id="MBM9617177.1"/>
    </source>
</evidence>
<comment type="caution">
    <text evidence="1">The sequence shown here is derived from an EMBL/GenBank/DDBJ whole genome shotgun (WGS) entry which is preliminary data.</text>
</comment>
<organism evidence="1 2">
    <name type="scientific">Streptomyces zhihengii</name>
    <dbReference type="NCBI Taxonomy" id="1818004"/>
    <lineage>
        <taxon>Bacteria</taxon>
        <taxon>Bacillati</taxon>
        <taxon>Actinomycetota</taxon>
        <taxon>Actinomycetes</taxon>
        <taxon>Kitasatosporales</taxon>
        <taxon>Streptomycetaceae</taxon>
        <taxon>Streptomyces</taxon>
    </lineage>
</organism>
<dbReference type="Proteomes" id="UP000664109">
    <property type="component" value="Unassembled WGS sequence"/>
</dbReference>
<sequence length="149" mass="15852">MTETDLPAGPPADLPAEGLRALDRLVGTWAVTGGAEGTVRYEWMPGGFFLVQNVELTQFGSPVTGMEVIGNLRPFGEPAGADVVSRYYDSNGNTFDYVYELNGDTLTIWAGAKGSPAYYEGRFSADGTTATGDWVYPGGGGYTSTMTRI</sequence>
<protein>
    <recommendedName>
        <fullName evidence="3">DUF1579 domain-containing protein</fullName>
    </recommendedName>
</protein>
<reference evidence="1 2" key="1">
    <citation type="journal article" date="2016" name="Arch. Microbiol.">
        <title>Streptomyces zhihengii sp. nov., isolated from rhizospheric soil of Psammosilene tunicoides.</title>
        <authorList>
            <person name="Huang M.J."/>
            <person name="Fei J.J."/>
            <person name="Salam N."/>
            <person name="Kim C.J."/>
            <person name="Hozzein W.N."/>
            <person name="Xiao M."/>
            <person name="Huang H.Q."/>
            <person name="Li W.J."/>
        </authorList>
    </citation>
    <scope>NUCLEOTIDE SEQUENCE [LARGE SCALE GENOMIC DNA]</scope>
    <source>
        <strain evidence="1 2">YIM T102</strain>
    </source>
</reference>
<evidence type="ECO:0008006" key="3">
    <source>
        <dbReference type="Google" id="ProtNLM"/>
    </source>
</evidence>
<dbReference type="RefSeq" id="WP_205371604.1">
    <property type="nucleotide sequence ID" value="NZ_JAFEJA010000001.1"/>
</dbReference>
<accession>A0ABS2UHP9</accession>
<gene>
    <name evidence="1" type="ORF">JE024_00235</name>
</gene>
<evidence type="ECO:0000313" key="2">
    <source>
        <dbReference type="Proteomes" id="UP000664109"/>
    </source>
</evidence>